<keyword evidence="1" id="KW-0732">Signal</keyword>
<evidence type="ECO:0008006" key="4">
    <source>
        <dbReference type="Google" id="ProtNLM"/>
    </source>
</evidence>
<protein>
    <recommendedName>
        <fullName evidence="4">Ppx/GppA phosphatase domain-containing protein</fullName>
    </recommendedName>
</protein>
<evidence type="ECO:0000313" key="3">
    <source>
        <dbReference type="Proteomes" id="UP000323522"/>
    </source>
</evidence>
<accession>A0A5C1Q3M2</accession>
<dbReference type="KEGG" id="snn:EWH46_07750"/>
<dbReference type="RefSeq" id="WP_149503405.1">
    <property type="nucleotide sequence ID" value="NZ_CP035708.1"/>
</dbReference>
<dbReference type="AlphaFoldDB" id="A0A5C1Q3M2"/>
<dbReference type="EMBL" id="CP035708">
    <property type="protein sequence ID" value="QEN00682.1"/>
    <property type="molecule type" value="Genomic_DNA"/>
</dbReference>
<gene>
    <name evidence="2" type="ORF">EWH46_07750</name>
</gene>
<dbReference type="OrthoDB" id="13787at2"/>
<dbReference type="Gene3D" id="3.30.420.40">
    <property type="match status" value="1"/>
</dbReference>
<reference evidence="2 3" key="1">
    <citation type="submission" date="2019-02" db="EMBL/GenBank/DDBJ databases">
        <title>Complete Genome Sequence and Methylome Analysis of Sphaerotilus natans subsp. sulfidivorans D-507.</title>
        <authorList>
            <person name="Fomenkov A."/>
            <person name="Gridneva E."/>
            <person name="Smolyakov D."/>
            <person name="Dubinina G."/>
            <person name="Vincze T."/>
            <person name="Grabovich M."/>
            <person name="Roberts R.J."/>
        </authorList>
    </citation>
    <scope>NUCLEOTIDE SEQUENCE [LARGE SCALE GENOMIC DNA]</scope>
    <source>
        <strain evidence="2 3">D-507</strain>
    </source>
</reference>
<dbReference type="Proteomes" id="UP000323522">
    <property type="component" value="Chromosome"/>
</dbReference>
<feature type="signal peptide" evidence="1">
    <location>
        <begin position="1"/>
        <end position="28"/>
    </location>
</feature>
<name>A0A5C1Q3M2_9BURK</name>
<proteinExistence type="predicted"/>
<dbReference type="PROSITE" id="PS51257">
    <property type="entry name" value="PROKAR_LIPOPROTEIN"/>
    <property type="match status" value="1"/>
</dbReference>
<feature type="chain" id="PRO_5022926612" description="Ppx/GppA phosphatase domain-containing protein" evidence="1">
    <location>
        <begin position="29"/>
        <end position="362"/>
    </location>
</feature>
<evidence type="ECO:0000256" key="1">
    <source>
        <dbReference type="SAM" id="SignalP"/>
    </source>
</evidence>
<organism evidence="2 3">
    <name type="scientific">Sphaerotilus sulfidivorans</name>
    <dbReference type="NCBI Taxonomy" id="639200"/>
    <lineage>
        <taxon>Bacteria</taxon>
        <taxon>Pseudomonadati</taxon>
        <taxon>Pseudomonadota</taxon>
        <taxon>Betaproteobacteria</taxon>
        <taxon>Burkholderiales</taxon>
        <taxon>Sphaerotilaceae</taxon>
        <taxon>Sphaerotilus</taxon>
    </lineage>
</organism>
<evidence type="ECO:0000313" key="2">
    <source>
        <dbReference type="EMBL" id="QEN00682.1"/>
    </source>
</evidence>
<sequence length="362" mass="38797">MTTMRFMTSFCGAALLALSCLHAAPAQAQSRIYCGVEVGSKGVKARIFEFGVKDSESSLRVSFSKDINTTIIASMKDGELGAAAIAETADAVAAVIKEMRGLSEGCKAFAVGSSGVALAKNTASLAEAVAQRIDIGAMDFITAEQEAEFGFISSIPKKDWPQAVLVDIGSSNTKIGYRGEGRFRAADLPYGSVSLTKKAADGGADFSRALGSTVDSAVRPALRDISSRLPGVMNRKKVFWIGGAGWSLATFMRPDQGARDFVRLERSDVRRFLGALNDRSWANYRPSAKASAKARAVFEKDSARVVEVFSRDNLLAGVSLFDAFLNDRGVDGPIYFVRSGQWIMGYAAAKFADEIWSEDALE</sequence>